<feature type="transmembrane region" description="Helical" evidence="1">
    <location>
        <begin position="46"/>
        <end position="66"/>
    </location>
</feature>
<name>A0A4R4TGM3_9ACTN</name>
<organism evidence="2 3">
    <name type="scientific">Streptomyces hainanensis</name>
    <dbReference type="NCBI Taxonomy" id="402648"/>
    <lineage>
        <taxon>Bacteria</taxon>
        <taxon>Bacillati</taxon>
        <taxon>Actinomycetota</taxon>
        <taxon>Actinomycetes</taxon>
        <taxon>Kitasatosporales</taxon>
        <taxon>Streptomycetaceae</taxon>
        <taxon>Streptomyces</taxon>
    </lineage>
</organism>
<feature type="transmembrane region" description="Helical" evidence="1">
    <location>
        <begin position="165"/>
        <end position="187"/>
    </location>
</feature>
<keyword evidence="1" id="KW-0472">Membrane</keyword>
<gene>
    <name evidence="2" type="ORF">E1283_09155</name>
</gene>
<sequence>MGESTEELGLVPPHIARRRARVGLALLVLWLALPLALAPLLPQGLAITWCLLACPVAMIYPQEAFLAQRRIARTKQHLSAATWTGRRTVDLRQLRSARLWPYLTRSDIGGMVVVTDAHGVRLAVKGGAELRALRVALGRRRNGATVTPAAHRYVFESRGPGALSVYLTVLVGLTSGTLAYAMLGAVLSE</sequence>
<keyword evidence="1" id="KW-1133">Transmembrane helix</keyword>
<dbReference type="AlphaFoldDB" id="A0A4R4TGM3"/>
<evidence type="ECO:0000313" key="3">
    <source>
        <dbReference type="Proteomes" id="UP000295345"/>
    </source>
</evidence>
<comment type="caution">
    <text evidence="2">The sequence shown here is derived from an EMBL/GenBank/DDBJ whole genome shotgun (WGS) entry which is preliminary data.</text>
</comment>
<dbReference type="RefSeq" id="WP_132817432.1">
    <property type="nucleotide sequence ID" value="NZ_SMKI01000071.1"/>
</dbReference>
<feature type="transmembrane region" description="Helical" evidence="1">
    <location>
        <begin position="22"/>
        <end position="40"/>
    </location>
</feature>
<evidence type="ECO:0008006" key="4">
    <source>
        <dbReference type="Google" id="ProtNLM"/>
    </source>
</evidence>
<keyword evidence="1" id="KW-0812">Transmembrane</keyword>
<reference evidence="2 3" key="1">
    <citation type="submission" date="2019-03" db="EMBL/GenBank/DDBJ databases">
        <title>Draft genome sequences of novel Actinobacteria.</title>
        <authorList>
            <person name="Sahin N."/>
            <person name="Ay H."/>
            <person name="Saygin H."/>
        </authorList>
    </citation>
    <scope>NUCLEOTIDE SEQUENCE [LARGE SCALE GENOMIC DNA]</scope>
    <source>
        <strain evidence="2 3">DSM 41900</strain>
    </source>
</reference>
<evidence type="ECO:0000313" key="2">
    <source>
        <dbReference type="EMBL" id="TDC76677.1"/>
    </source>
</evidence>
<proteinExistence type="predicted"/>
<keyword evidence="3" id="KW-1185">Reference proteome</keyword>
<dbReference type="OrthoDB" id="4223859at2"/>
<accession>A0A4R4TGM3</accession>
<protein>
    <recommendedName>
        <fullName evidence="4">PH domain-containing protein</fullName>
    </recommendedName>
</protein>
<evidence type="ECO:0000256" key="1">
    <source>
        <dbReference type="SAM" id="Phobius"/>
    </source>
</evidence>
<dbReference type="EMBL" id="SMKI01000071">
    <property type="protein sequence ID" value="TDC76677.1"/>
    <property type="molecule type" value="Genomic_DNA"/>
</dbReference>
<dbReference type="Proteomes" id="UP000295345">
    <property type="component" value="Unassembled WGS sequence"/>
</dbReference>